<comment type="caution">
    <text evidence="2">The sequence shown here is derived from an EMBL/GenBank/DDBJ whole genome shotgun (WGS) entry which is preliminary data.</text>
</comment>
<dbReference type="PANTHER" id="PTHR22916:SF3">
    <property type="entry name" value="UDP-GLCNAC:BETAGAL BETA-1,3-N-ACETYLGLUCOSAMINYLTRANSFERASE-LIKE PROTEIN 1"/>
    <property type="match status" value="1"/>
</dbReference>
<proteinExistence type="predicted"/>
<dbReference type="InterPro" id="IPR029044">
    <property type="entry name" value="Nucleotide-diphossugar_trans"/>
</dbReference>
<reference evidence="2 3" key="1">
    <citation type="submission" date="2019-10" db="EMBL/GenBank/DDBJ databases">
        <title>Draft genome sequences of Lactobacillus strains.</title>
        <authorList>
            <person name="Cho G.-S."/>
            <person name="Fagbemigun O."/>
            <person name="Brinks E."/>
            <person name="Franz C.M.A.P."/>
        </authorList>
    </citation>
    <scope>NUCLEOTIDE SEQUENCE [LARGE SCALE GENOMIC DNA]</scope>
    <source>
        <strain evidence="2 3">313</strain>
    </source>
</reference>
<dbReference type="EMBL" id="WHOE01000038">
    <property type="protein sequence ID" value="MPW14596.1"/>
    <property type="molecule type" value="Genomic_DNA"/>
</dbReference>
<dbReference type="InterPro" id="IPR001173">
    <property type="entry name" value="Glyco_trans_2-like"/>
</dbReference>
<dbReference type="Pfam" id="PF00535">
    <property type="entry name" value="Glycos_transf_2"/>
    <property type="match status" value="1"/>
</dbReference>
<keyword evidence="2" id="KW-0808">Transferase</keyword>
<evidence type="ECO:0000313" key="2">
    <source>
        <dbReference type="EMBL" id="MPW14596.1"/>
    </source>
</evidence>
<evidence type="ECO:0000313" key="3">
    <source>
        <dbReference type="Proteomes" id="UP000430466"/>
    </source>
</evidence>
<dbReference type="SUPFAM" id="SSF53448">
    <property type="entry name" value="Nucleotide-diphospho-sugar transferases"/>
    <property type="match status" value="1"/>
</dbReference>
<dbReference type="Gene3D" id="3.90.550.10">
    <property type="entry name" value="Spore Coat Polysaccharide Biosynthesis Protein SpsA, Chain A"/>
    <property type="match status" value="1"/>
</dbReference>
<gene>
    <name evidence="2" type="ORF">GDZ32_06510</name>
</gene>
<dbReference type="PANTHER" id="PTHR22916">
    <property type="entry name" value="GLYCOSYLTRANSFERASE"/>
    <property type="match status" value="1"/>
</dbReference>
<feature type="domain" description="Glycosyltransferase 2-like" evidence="1">
    <location>
        <begin position="9"/>
        <end position="152"/>
    </location>
</feature>
<organism evidence="2 3">
    <name type="scientific">Lactobacillus helveticus</name>
    <name type="common">Lactobacillus suntoryeus</name>
    <dbReference type="NCBI Taxonomy" id="1587"/>
    <lineage>
        <taxon>Bacteria</taxon>
        <taxon>Bacillati</taxon>
        <taxon>Bacillota</taxon>
        <taxon>Bacilli</taxon>
        <taxon>Lactobacillales</taxon>
        <taxon>Lactobacillaceae</taxon>
        <taxon>Lactobacillus</taxon>
    </lineage>
</organism>
<name>A0A6A7K2D2_LACHE</name>
<dbReference type="AlphaFoldDB" id="A0A6A7K2D2"/>
<protein>
    <submittedName>
        <fullName evidence="2">Glycosyltransferase</fullName>
    </submittedName>
</protein>
<accession>A0A6A7K2D2</accession>
<sequence>MDKKVKVQVLMSTYNGEKYVKSQIESILSQSNIEADILIRDDGSTDGTISIIENLKEIYPQRITYYTGNNLGYKRSFLELLKKAEIDKYEFFAFSDQDDYWLSSKLKIAVNKIKNNSNKYKLYASTVFITDENLKVLYKKDISDFKKGFASTLTRVRLAGCTMVFNKNLVKVMTNFEFKNMVDNVVPTHDGLIMLVNAAINGYTYIDQDAYIYHRRLKSSVTSGGNGIRKRILHEKDIMFGHTGNIGYVSNLLINTIPQLMTKQSKKFSYMIINYKKNYIQTIKLAMNPNIDCGIWVANIESRLRILLRLW</sequence>
<dbReference type="Proteomes" id="UP000430466">
    <property type="component" value="Unassembled WGS sequence"/>
</dbReference>
<dbReference type="RefSeq" id="WP_152724084.1">
    <property type="nucleotide sequence ID" value="NZ_WHOE01000038.1"/>
</dbReference>
<evidence type="ECO:0000259" key="1">
    <source>
        <dbReference type="Pfam" id="PF00535"/>
    </source>
</evidence>
<dbReference type="GO" id="GO:0016758">
    <property type="term" value="F:hexosyltransferase activity"/>
    <property type="evidence" value="ECO:0007669"/>
    <property type="project" value="UniProtKB-ARBA"/>
</dbReference>